<evidence type="ECO:0000313" key="5">
    <source>
        <dbReference type="Proteomes" id="UP000028702"/>
    </source>
</evidence>
<dbReference type="eggNOG" id="COG0071">
    <property type="taxonomic scope" value="Bacteria"/>
</dbReference>
<dbReference type="Proteomes" id="UP000028702">
    <property type="component" value="Unassembled WGS sequence"/>
</dbReference>
<gene>
    <name evidence="4" type="ORF">M2A_1722</name>
</gene>
<keyword evidence="4" id="KW-0346">Stress response</keyword>
<dbReference type="PANTHER" id="PTHR11527">
    <property type="entry name" value="HEAT-SHOCK PROTEIN 20 FAMILY MEMBER"/>
    <property type="match status" value="1"/>
</dbReference>
<evidence type="ECO:0000256" key="1">
    <source>
        <dbReference type="PROSITE-ProRule" id="PRU00285"/>
    </source>
</evidence>
<dbReference type="STRING" id="1333998.M2A_1722"/>
<sequence length="170" mass="19558">MSKNVLKLNQREDKRDIASYRDPFRSFREEVNQLFDRFFGESMSLFDRPFLRGFAEPGTFSLSPSVDVHENSREYTMTVELPGIVEEDIELFADNGRLVLRGSKNEEKDDKDGDAVLIERRYGAFERVFPLPSSVDESKIEATFKRGVLKITLPKLPEAEGTAHRKIPIK</sequence>
<dbReference type="EMBL" id="BBIO01000007">
    <property type="protein sequence ID" value="GAK45223.1"/>
    <property type="molecule type" value="Genomic_DNA"/>
</dbReference>
<dbReference type="RefSeq" id="WP_045445782.1">
    <property type="nucleotide sequence ID" value="NZ_BBIO01000007.1"/>
</dbReference>
<dbReference type="SUPFAM" id="SSF49764">
    <property type="entry name" value="HSP20-like chaperones"/>
    <property type="match status" value="1"/>
</dbReference>
<dbReference type="InterPro" id="IPR002068">
    <property type="entry name" value="A-crystallin/Hsp20_dom"/>
</dbReference>
<comment type="caution">
    <text evidence="4">The sequence shown here is derived from an EMBL/GenBank/DDBJ whole genome shotgun (WGS) entry which is preliminary data.</text>
</comment>
<dbReference type="CDD" id="cd06464">
    <property type="entry name" value="ACD_sHsps-like"/>
    <property type="match status" value="1"/>
</dbReference>
<dbReference type="InterPro" id="IPR008978">
    <property type="entry name" value="HSP20-like_chaperone"/>
</dbReference>
<feature type="domain" description="SHSP" evidence="3">
    <location>
        <begin position="57"/>
        <end position="170"/>
    </location>
</feature>
<dbReference type="Gene3D" id="2.60.40.790">
    <property type="match status" value="1"/>
</dbReference>
<dbReference type="AlphaFoldDB" id="A0A081BB05"/>
<keyword evidence="5" id="KW-1185">Reference proteome</keyword>
<dbReference type="Pfam" id="PF00011">
    <property type="entry name" value="HSP20"/>
    <property type="match status" value="1"/>
</dbReference>
<reference evidence="4 5" key="1">
    <citation type="submission" date="2014-07" db="EMBL/GenBank/DDBJ databases">
        <title>Tepidicaulis marinum gen. nov., sp. nov., a novel marine bacterium denitrifying nitrate to nitrous oxide strictly under microaerobic conditions.</title>
        <authorList>
            <person name="Takeuchi M."/>
            <person name="Yamagishi T."/>
            <person name="Kamagata Y."/>
            <person name="Oshima K."/>
            <person name="Hattori M."/>
            <person name="Katayama T."/>
            <person name="Hanada S."/>
            <person name="Tamaki H."/>
            <person name="Marumo K."/>
            <person name="Maeda H."/>
            <person name="Nedachi M."/>
            <person name="Iwasaki W."/>
            <person name="Suwa Y."/>
            <person name="Sakata S."/>
        </authorList>
    </citation>
    <scope>NUCLEOTIDE SEQUENCE [LARGE SCALE GENOMIC DNA]</scope>
    <source>
        <strain evidence="4 5">MA2</strain>
    </source>
</reference>
<comment type="similarity">
    <text evidence="1 2">Belongs to the small heat shock protein (HSP20) family.</text>
</comment>
<proteinExistence type="inferred from homology"/>
<dbReference type="PROSITE" id="PS01031">
    <property type="entry name" value="SHSP"/>
    <property type="match status" value="1"/>
</dbReference>
<accession>A0A081BB05</accession>
<protein>
    <submittedName>
        <fullName evidence="4">Putative HspC2 heat shock protein</fullName>
    </submittedName>
</protein>
<organism evidence="4 5">
    <name type="scientific">Tepidicaulis marinus</name>
    <dbReference type="NCBI Taxonomy" id="1333998"/>
    <lineage>
        <taxon>Bacteria</taxon>
        <taxon>Pseudomonadati</taxon>
        <taxon>Pseudomonadota</taxon>
        <taxon>Alphaproteobacteria</taxon>
        <taxon>Hyphomicrobiales</taxon>
        <taxon>Parvibaculaceae</taxon>
        <taxon>Tepidicaulis</taxon>
    </lineage>
</organism>
<dbReference type="InterPro" id="IPR031107">
    <property type="entry name" value="Small_HSP"/>
</dbReference>
<evidence type="ECO:0000259" key="3">
    <source>
        <dbReference type="PROSITE" id="PS01031"/>
    </source>
</evidence>
<evidence type="ECO:0000313" key="4">
    <source>
        <dbReference type="EMBL" id="GAK45223.1"/>
    </source>
</evidence>
<name>A0A081BB05_9HYPH</name>
<evidence type="ECO:0000256" key="2">
    <source>
        <dbReference type="RuleBase" id="RU003616"/>
    </source>
</evidence>